<dbReference type="InterPro" id="IPR002804">
    <property type="entry name" value="Archease"/>
</dbReference>
<dbReference type="GO" id="GO:0006388">
    <property type="term" value="P:tRNA splicing, via endonucleolytic cleavage and ligation"/>
    <property type="evidence" value="ECO:0007669"/>
    <property type="project" value="TreeGrafter"/>
</dbReference>
<proteinExistence type="inferred from homology"/>
<evidence type="ECO:0000256" key="3">
    <source>
        <dbReference type="ARBA" id="ARBA00022723"/>
    </source>
</evidence>
<dbReference type="WBParaSite" id="TMUE_3000014397.3">
    <property type="protein sequence ID" value="TMUE_3000014397.3"/>
    <property type="gene ID" value="WBGene00290043"/>
</dbReference>
<evidence type="ECO:0000256" key="1">
    <source>
        <dbReference type="ARBA" id="ARBA00007963"/>
    </source>
</evidence>
<dbReference type="AlphaFoldDB" id="A0A5S6R5B0"/>
<dbReference type="WBParaSite" id="TMUE_3000014397.5">
    <property type="protein sequence ID" value="TMUE_3000014397.5"/>
    <property type="gene ID" value="WBGene00290043"/>
</dbReference>
<protein>
    <submittedName>
        <fullName evidence="7 8">Archease domain-containing protein</fullName>
    </submittedName>
</protein>
<dbReference type="WBParaSite" id="TMUE_3000014397.4">
    <property type="protein sequence ID" value="TMUE_3000014397.4"/>
    <property type="gene ID" value="WBGene00290043"/>
</dbReference>
<dbReference type="WBParaSite" id="TMUE_3000014397.1">
    <property type="protein sequence ID" value="TMUE_3000014397.1"/>
    <property type="gene ID" value="WBGene00290043"/>
</dbReference>
<dbReference type="FunFam" id="3.55.10.10:FF:000001">
    <property type="entry name" value="protein archease isoform X1"/>
    <property type="match status" value="1"/>
</dbReference>
<dbReference type="Gene3D" id="3.55.10.10">
    <property type="entry name" value="Archease domain"/>
    <property type="match status" value="1"/>
</dbReference>
<keyword evidence="2" id="KW-0819">tRNA processing</keyword>
<reference evidence="6" key="1">
    <citation type="submission" date="2013-11" db="EMBL/GenBank/DDBJ databases">
        <authorList>
            <person name="Aslett M."/>
        </authorList>
    </citation>
    <scope>NUCLEOTIDE SEQUENCE [LARGE SCALE GENOMIC DNA]</scope>
    <source>
        <strain evidence="6">Edinburgh</strain>
    </source>
</reference>
<dbReference type="InterPro" id="IPR036820">
    <property type="entry name" value="Archease_dom_sf"/>
</dbReference>
<dbReference type="WBParaSite" id="TMUE_3000014397.2">
    <property type="protein sequence ID" value="TMUE_3000014397.2"/>
    <property type="gene ID" value="WBGene00290043"/>
</dbReference>
<dbReference type="Pfam" id="PF01951">
    <property type="entry name" value="Archease"/>
    <property type="match status" value="1"/>
</dbReference>
<dbReference type="Proteomes" id="UP000046395">
    <property type="component" value="Unassembled WGS sequence"/>
</dbReference>
<evidence type="ECO:0000313" key="7">
    <source>
        <dbReference type="WBParaSite" id="TMUE_3000014397.1"/>
    </source>
</evidence>
<dbReference type="PANTHER" id="PTHR12682">
    <property type="entry name" value="ARCHEASE"/>
    <property type="match status" value="1"/>
</dbReference>
<dbReference type="GO" id="GO:0046872">
    <property type="term" value="F:metal ion binding"/>
    <property type="evidence" value="ECO:0007669"/>
    <property type="project" value="UniProtKB-KW"/>
</dbReference>
<keyword evidence="6" id="KW-1185">Reference proteome</keyword>
<name>A0A5S6R5B0_TRIMR</name>
<feature type="domain" description="Archease" evidence="5">
    <location>
        <begin position="22"/>
        <end position="159"/>
    </location>
</feature>
<dbReference type="InterPro" id="IPR023572">
    <property type="entry name" value="Archease_dom"/>
</dbReference>
<evidence type="ECO:0000313" key="6">
    <source>
        <dbReference type="Proteomes" id="UP000046395"/>
    </source>
</evidence>
<comment type="similarity">
    <text evidence="1">Belongs to the archease family.</text>
</comment>
<keyword evidence="4" id="KW-0106">Calcium</keyword>
<sequence length="159" mass="18462">MSNEEVRFASASDCPTNLAVKYEYLDHTADVQLHAWGDNLKEAFEQVALSMFNYMTDLKKVEAVYTYDIEARGDDMLSLLFHFLDEWLYAFCAEPFFVATSVRVIEFDVEQFHIRARGWGESFDLKKHTQGTEVKAITYSNMQVHDDGDRHEVFVIIDI</sequence>
<evidence type="ECO:0000259" key="5">
    <source>
        <dbReference type="Pfam" id="PF01951"/>
    </source>
</evidence>
<reference evidence="6" key="2">
    <citation type="submission" date="2014-03" db="EMBL/GenBank/DDBJ databases">
        <title>The whipworm genome and dual-species transcriptomics of an intimate host-pathogen interaction.</title>
        <authorList>
            <person name="Foth B.J."/>
            <person name="Tsai I.J."/>
            <person name="Reid A.J."/>
            <person name="Bancroft A.J."/>
            <person name="Nichol S."/>
            <person name="Tracey A."/>
            <person name="Holroyd N."/>
            <person name="Cotton J.A."/>
            <person name="Stanley E.J."/>
            <person name="Zarowiecki M."/>
            <person name="Liu J.Z."/>
            <person name="Huckvale T."/>
            <person name="Cooper P.J."/>
            <person name="Grencis R.K."/>
            <person name="Berriman M."/>
        </authorList>
    </citation>
    <scope>NUCLEOTIDE SEQUENCE [LARGE SCALE GENOMIC DNA]</scope>
    <source>
        <strain evidence="6">Edinburgh</strain>
    </source>
</reference>
<reference evidence="7" key="3">
    <citation type="submission" date="2019-12" db="UniProtKB">
        <authorList>
            <consortium name="WormBaseParasite"/>
        </authorList>
    </citation>
    <scope>IDENTIFICATION</scope>
</reference>
<keyword evidence="3" id="KW-0479">Metal-binding</keyword>
<evidence type="ECO:0000256" key="2">
    <source>
        <dbReference type="ARBA" id="ARBA00022694"/>
    </source>
</evidence>
<dbReference type="STRING" id="70415.A0A5S6R5B0"/>
<evidence type="ECO:0000256" key="4">
    <source>
        <dbReference type="ARBA" id="ARBA00022837"/>
    </source>
</evidence>
<evidence type="ECO:0000313" key="8">
    <source>
        <dbReference type="WBParaSite" id="TMUE_3000014397.2"/>
    </source>
</evidence>
<dbReference type="PANTHER" id="PTHR12682:SF11">
    <property type="entry name" value="PROTEIN ARCHEASE"/>
    <property type="match status" value="1"/>
</dbReference>
<accession>A0A5S6R5B0</accession>
<dbReference type="SUPFAM" id="SSF69819">
    <property type="entry name" value="MTH1598-like"/>
    <property type="match status" value="1"/>
</dbReference>
<organism evidence="6 7">
    <name type="scientific">Trichuris muris</name>
    <name type="common">Mouse whipworm</name>
    <dbReference type="NCBI Taxonomy" id="70415"/>
    <lineage>
        <taxon>Eukaryota</taxon>
        <taxon>Metazoa</taxon>
        <taxon>Ecdysozoa</taxon>
        <taxon>Nematoda</taxon>
        <taxon>Enoplea</taxon>
        <taxon>Dorylaimia</taxon>
        <taxon>Trichinellida</taxon>
        <taxon>Trichuridae</taxon>
        <taxon>Trichuris</taxon>
    </lineage>
</organism>
<dbReference type="GO" id="GO:0072669">
    <property type="term" value="C:tRNA-splicing ligase complex"/>
    <property type="evidence" value="ECO:0007669"/>
    <property type="project" value="TreeGrafter"/>
</dbReference>